<dbReference type="PANTHER" id="PTHR38658:SF1">
    <property type="entry name" value="OXPP CYCLE PROTEIN OPCA-RELATED"/>
    <property type="match status" value="1"/>
</dbReference>
<dbReference type="InterPro" id="IPR046801">
    <property type="entry name" value="OpcA_G6PD_N"/>
</dbReference>
<gene>
    <name evidence="3" type="ORF">SAMN04487766_104145</name>
</gene>
<evidence type="ECO:0000313" key="4">
    <source>
        <dbReference type="Proteomes" id="UP000199671"/>
    </source>
</evidence>
<feature type="domain" description="Glucose-6-phosphate dehydrogenase assembly protein OpcA N-terminal" evidence="1">
    <location>
        <begin position="48"/>
        <end position="173"/>
    </location>
</feature>
<sequence>MIINLTETTTDQIVSALLAEGAYSGSRVLTLVIDTDRDGLEAALVAAHGASRDHPCRVVAVVAPAPDGVHAADEDRRHHGGRPDGAGHLDAQIRLGHDAGAGETLVLLPEGEAARHADTLVVPFLLPDVPVVAWWPDAPPARPATSPLGALATARITNTPSQPDPSAALAALAPEYTRGDIDLAWTRITLWRAMVASTLDSLVRTGTVHGIVVAGEPRNASVSLMIRWLQLRLGVQVEREDAPGIPGIATITVRTDTGELVISRKDHERVMITRPGSARPQVVTMARREPVATMREELRRLAPDLVYEEVLATFVADAEPVAAPPTHTVAKLGDHQ</sequence>
<dbReference type="AlphaFoldDB" id="A0A1G9UL59"/>
<evidence type="ECO:0000259" key="2">
    <source>
        <dbReference type="Pfam" id="PF20171"/>
    </source>
</evidence>
<dbReference type="PANTHER" id="PTHR38658">
    <property type="entry name" value="OXPP CYCLE PROTEIN OPCA-RELATED"/>
    <property type="match status" value="1"/>
</dbReference>
<dbReference type="Pfam" id="PF10128">
    <property type="entry name" value="OpcA_G6PD_assem"/>
    <property type="match status" value="1"/>
</dbReference>
<dbReference type="Proteomes" id="UP000199671">
    <property type="component" value="Unassembled WGS sequence"/>
</dbReference>
<accession>A0A1G9UL59</accession>
<dbReference type="RefSeq" id="WP_092608990.1">
    <property type="nucleotide sequence ID" value="NZ_FNHU01000004.1"/>
</dbReference>
<feature type="domain" description="Glucose-6-phosphate dehydrogenase assembly protein OpcA C-terminal" evidence="2">
    <location>
        <begin position="179"/>
        <end position="311"/>
    </location>
</feature>
<dbReference type="Pfam" id="PF20171">
    <property type="entry name" value="OpcA_G6PD_C"/>
    <property type="match status" value="1"/>
</dbReference>
<reference evidence="3 4" key="1">
    <citation type="submission" date="2016-10" db="EMBL/GenBank/DDBJ databases">
        <authorList>
            <person name="de Groot N.N."/>
        </authorList>
    </citation>
    <scope>NUCLEOTIDE SEQUENCE [LARGE SCALE GENOMIC DNA]</scope>
    <source>
        <strain evidence="3 4">KPR-7B</strain>
    </source>
</reference>
<dbReference type="OrthoDB" id="128564at2"/>
<proteinExistence type="predicted"/>
<protein>
    <submittedName>
        <fullName evidence="3">Glucose-6-phosphate dehydrogenase assembly protein OpcA</fullName>
    </submittedName>
</protein>
<dbReference type="EMBL" id="FNHU01000004">
    <property type="protein sequence ID" value="SDM60583.1"/>
    <property type="molecule type" value="Genomic_DNA"/>
</dbReference>
<name>A0A1G9UL59_9ACTO</name>
<evidence type="ECO:0000259" key="1">
    <source>
        <dbReference type="Pfam" id="PF10128"/>
    </source>
</evidence>
<dbReference type="InterPro" id="IPR004555">
    <property type="entry name" value="G6PDH_assembly_OpcA"/>
</dbReference>
<organism evidence="3 4">
    <name type="scientific">Actinomyces ruminicola</name>
    <dbReference type="NCBI Taxonomy" id="332524"/>
    <lineage>
        <taxon>Bacteria</taxon>
        <taxon>Bacillati</taxon>
        <taxon>Actinomycetota</taxon>
        <taxon>Actinomycetes</taxon>
        <taxon>Actinomycetales</taxon>
        <taxon>Actinomycetaceae</taxon>
        <taxon>Actinomyces</taxon>
    </lineage>
</organism>
<dbReference type="InterPro" id="IPR046802">
    <property type="entry name" value="OpcA_G6PD_C"/>
</dbReference>
<evidence type="ECO:0000313" key="3">
    <source>
        <dbReference type="EMBL" id="SDM60583.1"/>
    </source>
</evidence>